<dbReference type="Gene3D" id="3.90.230.10">
    <property type="entry name" value="Creatinase/methionine aminopeptidase superfamily"/>
    <property type="match status" value="1"/>
</dbReference>
<dbReference type="Pfam" id="PF00557">
    <property type="entry name" value="Peptidase_M24"/>
    <property type="match status" value="1"/>
</dbReference>
<dbReference type="GO" id="GO:0006508">
    <property type="term" value="P:proteolysis"/>
    <property type="evidence" value="ECO:0007669"/>
    <property type="project" value="UniProtKB-KW"/>
</dbReference>
<reference evidence="8 9" key="1">
    <citation type="submission" date="2018-04" db="EMBL/GenBank/DDBJ databases">
        <title>Novel Campyloabacter and Helicobacter Species and Strains.</title>
        <authorList>
            <person name="Mannion A.J."/>
            <person name="Shen Z."/>
            <person name="Fox J.G."/>
        </authorList>
    </citation>
    <scope>NUCLEOTIDE SEQUENCE [LARGE SCALE GENOMIC DNA]</scope>
    <source>
        <strain evidence="8 9">ATCC 700242</strain>
    </source>
</reference>
<evidence type="ECO:0000313" key="9">
    <source>
        <dbReference type="Proteomes" id="UP000257067"/>
    </source>
</evidence>
<dbReference type="GO" id="GO:0004177">
    <property type="term" value="F:aminopeptidase activity"/>
    <property type="evidence" value="ECO:0007669"/>
    <property type="project" value="UniProtKB-KW"/>
</dbReference>
<comment type="similarity">
    <text evidence="5">Belongs to the peptidase M24B family.</text>
</comment>
<dbReference type="Gene3D" id="3.40.350.10">
    <property type="entry name" value="Creatinase/prolidase N-terminal domain"/>
    <property type="match status" value="1"/>
</dbReference>
<evidence type="ECO:0000256" key="1">
    <source>
        <dbReference type="ARBA" id="ARBA00022670"/>
    </source>
</evidence>
<dbReference type="SUPFAM" id="SSF55920">
    <property type="entry name" value="Creatinase/aminopeptidase"/>
    <property type="match status" value="1"/>
</dbReference>
<feature type="domain" description="Creatinase N-terminal" evidence="7">
    <location>
        <begin position="9"/>
        <end position="120"/>
    </location>
</feature>
<evidence type="ECO:0000313" key="8">
    <source>
        <dbReference type="EMBL" id="RDU68902.1"/>
    </source>
</evidence>
<dbReference type="InterPro" id="IPR000994">
    <property type="entry name" value="Pept_M24"/>
</dbReference>
<keyword evidence="8" id="KW-0031">Aminopeptidase</keyword>
<evidence type="ECO:0000256" key="3">
    <source>
        <dbReference type="ARBA" id="ARBA00022801"/>
    </source>
</evidence>
<evidence type="ECO:0000259" key="7">
    <source>
        <dbReference type="Pfam" id="PF01321"/>
    </source>
</evidence>
<dbReference type="PANTHER" id="PTHR46112">
    <property type="entry name" value="AMINOPEPTIDASE"/>
    <property type="match status" value="1"/>
</dbReference>
<keyword evidence="3" id="KW-0378">Hydrolase</keyword>
<dbReference type="InterPro" id="IPR050659">
    <property type="entry name" value="Peptidase_M24B"/>
</dbReference>
<dbReference type="Proteomes" id="UP000257067">
    <property type="component" value="Unassembled WGS sequence"/>
</dbReference>
<dbReference type="PROSITE" id="PS00491">
    <property type="entry name" value="PROLINE_PEPTIDASE"/>
    <property type="match status" value="1"/>
</dbReference>
<keyword evidence="2 5" id="KW-0479">Metal-binding</keyword>
<dbReference type="GO" id="GO:0046872">
    <property type="term" value="F:metal ion binding"/>
    <property type="evidence" value="ECO:0007669"/>
    <property type="project" value="UniProtKB-KW"/>
</dbReference>
<evidence type="ECO:0000259" key="6">
    <source>
        <dbReference type="Pfam" id="PF00557"/>
    </source>
</evidence>
<dbReference type="InterPro" id="IPR036005">
    <property type="entry name" value="Creatinase/aminopeptidase-like"/>
</dbReference>
<dbReference type="RefSeq" id="WP_104724844.1">
    <property type="nucleotide sequence ID" value="NZ_FZNE01000009.1"/>
</dbReference>
<keyword evidence="4" id="KW-0482">Metalloprotease</keyword>
<dbReference type="EMBL" id="NXLU01000005">
    <property type="protein sequence ID" value="RDU68902.1"/>
    <property type="molecule type" value="Genomic_DNA"/>
</dbReference>
<dbReference type="PANTHER" id="PTHR46112:SF9">
    <property type="entry name" value="XAA-PRO AMINOPEPTIDASE"/>
    <property type="match status" value="1"/>
</dbReference>
<sequence length="347" mass="39824">MHKKSNPSSFYFVTQESAQYYECSFCCDHAVVLVCEDVKFFITDGRYQTEAQQYCNSQTQVRIAHDLFLELSFILKAQKVKELVFDPLLLSVADYQKLTSILKEIRFIPQDNFHQELRKVKTPQEIEKIAYSQQLNREAFANFGSFLSENMGKSEKELQFLSKTFLTHQGEFNLSFEPIFALNGNGAKPHALPESQSVLKNGDWILFDAGLKYENYCSDMTRCGYFDKGVDFFSPKIHPLHQRLYNIVLKAKEYAIENLREGMRAKEVDALARGVIEKEGYGKYFVHSTGHGIGLDIHELPRISPRSEEIISEGMVFSIEPGIYLPDEIGIRLEDLVVIKNGRAQKL</sequence>
<organism evidence="8 9">
    <name type="scientific">Helicobacter cholecystus</name>
    <dbReference type="NCBI Taxonomy" id="45498"/>
    <lineage>
        <taxon>Bacteria</taxon>
        <taxon>Pseudomonadati</taxon>
        <taxon>Campylobacterota</taxon>
        <taxon>Epsilonproteobacteria</taxon>
        <taxon>Campylobacterales</taxon>
        <taxon>Helicobacteraceae</taxon>
        <taxon>Helicobacter</taxon>
    </lineage>
</organism>
<comment type="caution">
    <text evidence="8">The sequence shown here is derived from an EMBL/GenBank/DDBJ whole genome shotgun (WGS) entry which is preliminary data.</text>
</comment>
<evidence type="ECO:0000256" key="5">
    <source>
        <dbReference type="RuleBase" id="RU000590"/>
    </source>
</evidence>
<dbReference type="Pfam" id="PF01321">
    <property type="entry name" value="Creatinase_N"/>
    <property type="match status" value="1"/>
</dbReference>
<accession>A0A3D8IUK1</accession>
<name>A0A3D8IUK1_9HELI</name>
<dbReference type="InterPro" id="IPR000587">
    <property type="entry name" value="Creatinase_N"/>
</dbReference>
<dbReference type="GO" id="GO:0008237">
    <property type="term" value="F:metallopeptidase activity"/>
    <property type="evidence" value="ECO:0007669"/>
    <property type="project" value="UniProtKB-KW"/>
</dbReference>
<dbReference type="AlphaFoldDB" id="A0A3D8IUK1"/>
<evidence type="ECO:0000256" key="2">
    <source>
        <dbReference type="ARBA" id="ARBA00022723"/>
    </source>
</evidence>
<dbReference type="InterPro" id="IPR001131">
    <property type="entry name" value="Peptidase_M24B_aminopep-P_CS"/>
</dbReference>
<evidence type="ECO:0000256" key="4">
    <source>
        <dbReference type="ARBA" id="ARBA00023049"/>
    </source>
</evidence>
<dbReference type="OrthoDB" id="9806388at2"/>
<protein>
    <submittedName>
        <fullName evidence="8">X-Pro aminopeptidase</fullName>
    </submittedName>
</protein>
<feature type="domain" description="Peptidase M24" evidence="6">
    <location>
        <begin position="127"/>
        <end position="340"/>
    </location>
</feature>
<keyword evidence="1" id="KW-0645">Protease</keyword>
<keyword evidence="9" id="KW-1185">Reference proteome</keyword>
<gene>
    <name evidence="8" type="ORF">CQA62_04660</name>
</gene>
<dbReference type="InterPro" id="IPR029149">
    <property type="entry name" value="Creatin/AminoP/Spt16_N"/>
</dbReference>
<proteinExistence type="inferred from homology"/>